<reference evidence="10" key="1">
    <citation type="submission" date="2020-05" db="EMBL/GenBank/DDBJ databases">
        <authorList>
            <person name="Zeng H."/>
            <person name="Chan Y.K."/>
            <person name="Watt R.M."/>
        </authorList>
    </citation>
    <scope>NUCLEOTIDE SEQUENCE</scope>
    <source>
        <strain evidence="10">ATCC 700773</strain>
    </source>
</reference>
<evidence type="ECO:0000256" key="6">
    <source>
        <dbReference type="ARBA" id="ARBA00023125"/>
    </source>
</evidence>
<dbReference type="EC" id="2.1.1.72" evidence="1"/>
<feature type="domain" description="Type II methyltransferase M.TaqI-like" evidence="8">
    <location>
        <begin position="532"/>
        <end position="775"/>
    </location>
</feature>
<accession>A0A975ICW1</accession>
<dbReference type="PROSITE" id="PS00092">
    <property type="entry name" value="N6_MTASE"/>
    <property type="match status" value="1"/>
</dbReference>
<evidence type="ECO:0000259" key="9">
    <source>
        <dbReference type="Pfam" id="PF12950"/>
    </source>
</evidence>
<dbReference type="EMBL" id="CP054257">
    <property type="protein sequence ID" value="QTQ12421.1"/>
    <property type="molecule type" value="Genomic_DNA"/>
</dbReference>
<dbReference type="PANTHER" id="PTHR33841:SF1">
    <property type="entry name" value="DNA METHYLTRANSFERASE A"/>
    <property type="match status" value="1"/>
</dbReference>
<dbReference type="SUPFAM" id="SSF53335">
    <property type="entry name" value="S-adenosyl-L-methionine-dependent methyltransferases"/>
    <property type="match status" value="1"/>
</dbReference>
<proteinExistence type="predicted"/>
<sequence length="1116" mass="128394">MADFRTIFEQAYPGKDKIYEEIIVPIFTKARDLRKTAPLALAETDKKIISQAVIIAQVTGTFPITFADVEVQSSVHLKRNRVSIQNCIRKIMEDNTSALIFFHFADNQDEWRVSFAYRADTIKTSTSAKRYTYLCGIAHPCRTIAERFHRLAKQADAADITAADMLEAFSVEALSKEFFAEYKVFYEDFVQYITGKRYIKAKGKLGYENKTIAGTKAHTKIFANFKKLSEGDEQKAEKKVRDYIKKMMGRLVFIQFLQKKGWLGCSDDNWNDGDRDYLQHLFEQSNTEQQENFLSAVLNPLFFGMLNTNPEDRTQHFKQKGWDVTLLDLFGKVPYLNGGLFEEDTEDIVPVVFPAVLFGNPKQKETGRTFRATKNSDYPYDASCGLLDFFARYNFTIDETDPEDREVGVDPEMLGKIFENLLEDNKDKGAFYTPKEIVQYMCRESLIAYLGEETRDESAMRDFVLKHEIAKIKDKNAVLSALKTVKICDPAVGSGAFPMGMLNELFACRMLLEGDSTNEENRSRIKKEIVRENIYGVDIEKGAVDIARLRFWLAIIVDEKTPIPLPNLDYKIMQGNSLLESYEDEDLSNLTRKSGELFDSEEMIKELVDAINGYYIPKDNIAKSKIRKQIKEKVILLLRERQLPPQIIKALEGIDLHKNNKFFLWHTWFSDVFNRPSKQGFDIVIGNPPYIQLQDDNGKLAKIYKPMKFNTFNSMGDIYQLFYETGIKLLRKSGHLCYITSNKWMRAGYGESSRKYFAEYTQPKILVDLAGEKVFENATVDVNILLLQKAAYTKNTCALRGGLDCLENRSDFDDLENTTVNIRFPHNASWVILSPIEQRIKEKIEKVGVPLKDWDIQINYGIKTGCNEAFIIDKAKRDELIRQSLNSVDIIRPILRGKDIKKYGYSFAELYLLFIPWHFPLHNNKDIVGASQEAEKIFQQEYPAIYDHLLQYKTQLSNRNKAETGIRYEWYALQRFGSNYMDDFNKQKVVWKRVGSILRFAFDDKKLAVLDSTCFAAGNYAKYLTGILNSNMGKYMLQESPTTGTGDLLISVQAIEPLKIPIPNMTTKKLIEDKVDKILQYNTDCDIDINPDIYSMYALSNEEITFIETFLTAPTK</sequence>
<keyword evidence="5" id="KW-0680">Restriction system</keyword>
<evidence type="ECO:0000313" key="11">
    <source>
        <dbReference type="Proteomes" id="UP000671995"/>
    </source>
</evidence>
<dbReference type="PRINTS" id="PR00507">
    <property type="entry name" value="N12N6MTFRASE"/>
</dbReference>
<keyword evidence="2 10" id="KW-0489">Methyltransferase</keyword>
<keyword evidence="6" id="KW-0238">DNA-binding</keyword>
<dbReference type="Proteomes" id="UP000671995">
    <property type="component" value="Chromosome"/>
</dbReference>
<evidence type="ECO:0000256" key="1">
    <source>
        <dbReference type="ARBA" id="ARBA00011900"/>
    </source>
</evidence>
<evidence type="ECO:0000256" key="3">
    <source>
        <dbReference type="ARBA" id="ARBA00022679"/>
    </source>
</evidence>
<evidence type="ECO:0000256" key="4">
    <source>
        <dbReference type="ARBA" id="ARBA00022691"/>
    </source>
</evidence>
<protein>
    <recommendedName>
        <fullName evidence="1">site-specific DNA-methyltransferase (adenine-specific)</fullName>
        <ecNumber evidence="1">2.1.1.72</ecNumber>
    </recommendedName>
</protein>
<keyword evidence="3" id="KW-0808">Transferase</keyword>
<evidence type="ECO:0000256" key="5">
    <source>
        <dbReference type="ARBA" id="ARBA00022747"/>
    </source>
</evidence>
<dbReference type="InterPro" id="IPR011639">
    <property type="entry name" value="MethylTrfase_TaqI-like_dom"/>
</dbReference>
<dbReference type="REBASE" id="490703">
    <property type="entry name" value="Tpa700773ORF9545P"/>
</dbReference>
<evidence type="ECO:0000256" key="7">
    <source>
        <dbReference type="ARBA" id="ARBA00047942"/>
    </source>
</evidence>
<evidence type="ECO:0000259" key="8">
    <source>
        <dbReference type="Pfam" id="PF07669"/>
    </source>
</evidence>
<dbReference type="Pfam" id="PF07669">
    <property type="entry name" value="Eco57I"/>
    <property type="match status" value="1"/>
</dbReference>
<comment type="catalytic activity">
    <reaction evidence="7">
        <text>a 2'-deoxyadenosine in DNA + S-adenosyl-L-methionine = an N(6)-methyl-2'-deoxyadenosine in DNA + S-adenosyl-L-homocysteine + H(+)</text>
        <dbReference type="Rhea" id="RHEA:15197"/>
        <dbReference type="Rhea" id="RHEA-COMP:12418"/>
        <dbReference type="Rhea" id="RHEA-COMP:12419"/>
        <dbReference type="ChEBI" id="CHEBI:15378"/>
        <dbReference type="ChEBI" id="CHEBI:57856"/>
        <dbReference type="ChEBI" id="CHEBI:59789"/>
        <dbReference type="ChEBI" id="CHEBI:90615"/>
        <dbReference type="ChEBI" id="CHEBI:90616"/>
        <dbReference type="EC" id="2.1.1.72"/>
    </reaction>
</comment>
<evidence type="ECO:0000313" key="10">
    <source>
        <dbReference type="EMBL" id="QTQ12421.1"/>
    </source>
</evidence>
<organism evidence="10 11">
    <name type="scientific">Treponema parvum</name>
    <dbReference type="NCBI Taxonomy" id="138851"/>
    <lineage>
        <taxon>Bacteria</taxon>
        <taxon>Pseudomonadati</taxon>
        <taxon>Spirochaetota</taxon>
        <taxon>Spirochaetia</taxon>
        <taxon>Spirochaetales</taxon>
        <taxon>Treponemataceae</taxon>
        <taxon>Treponema</taxon>
    </lineage>
</organism>
<dbReference type="AlphaFoldDB" id="A0A975ICW1"/>
<reference evidence="10" key="2">
    <citation type="journal article" date="2021" name="Microbiol. Resour. Announc.">
        <title>Complete Genome Sequences of Three Human Oral Treponema parvum Isolates.</title>
        <authorList>
            <person name="Zeng H."/>
            <person name="Watt R.M."/>
        </authorList>
    </citation>
    <scope>NUCLEOTIDE SEQUENCE</scope>
    <source>
        <strain evidence="10">ATCC 700773</strain>
    </source>
</reference>
<gene>
    <name evidence="10" type="ORF">HRI96_09545</name>
</gene>
<dbReference type="GO" id="GO:0032259">
    <property type="term" value="P:methylation"/>
    <property type="evidence" value="ECO:0007669"/>
    <property type="project" value="UniProtKB-KW"/>
</dbReference>
<dbReference type="PANTHER" id="PTHR33841">
    <property type="entry name" value="DNA METHYLTRANSFERASE YEEA-RELATED"/>
    <property type="match status" value="1"/>
</dbReference>
<dbReference type="InterPro" id="IPR025931">
    <property type="entry name" value="TaqI_C"/>
</dbReference>
<dbReference type="Pfam" id="PF12950">
    <property type="entry name" value="TaqI_C"/>
    <property type="match status" value="1"/>
</dbReference>
<dbReference type="GO" id="GO:0003677">
    <property type="term" value="F:DNA binding"/>
    <property type="evidence" value="ECO:0007669"/>
    <property type="project" value="UniProtKB-KW"/>
</dbReference>
<name>A0A975ICW1_9SPIR</name>
<feature type="domain" description="TaqI-like C-terminal specificity" evidence="9">
    <location>
        <begin position="893"/>
        <end position="1038"/>
    </location>
</feature>
<dbReference type="InterPro" id="IPR029063">
    <property type="entry name" value="SAM-dependent_MTases_sf"/>
</dbReference>
<dbReference type="InterPro" id="IPR050953">
    <property type="entry name" value="N4_N6_ade-DNA_methylase"/>
</dbReference>
<keyword evidence="4" id="KW-0949">S-adenosyl-L-methionine</keyword>
<dbReference type="RefSeq" id="WP_210117135.1">
    <property type="nucleotide sequence ID" value="NZ_CP054257.1"/>
</dbReference>
<dbReference type="InterPro" id="IPR002052">
    <property type="entry name" value="DNA_methylase_N6_adenine_CS"/>
</dbReference>
<evidence type="ECO:0000256" key="2">
    <source>
        <dbReference type="ARBA" id="ARBA00022603"/>
    </source>
</evidence>
<dbReference type="GO" id="GO:0009307">
    <property type="term" value="P:DNA restriction-modification system"/>
    <property type="evidence" value="ECO:0007669"/>
    <property type="project" value="UniProtKB-KW"/>
</dbReference>
<dbReference type="GO" id="GO:0009007">
    <property type="term" value="F:site-specific DNA-methyltransferase (adenine-specific) activity"/>
    <property type="evidence" value="ECO:0007669"/>
    <property type="project" value="UniProtKB-EC"/>
</dbReference>
<dbReference type="Gene3D" id="3.40.50.150">
    <property type="entry name" value="Vaccinia Virus protein VP39"/>
    <property type="match status" value="1"/>
</dbReference>